<protein>
    <recommendedName>
        <fullName evidence="2">Peptidoglycan hydrolase PcsB coiled-coil domain-containing protein</fullName>
    </recommendedName>
</protein>
<dbReference type="Gene3D" id="2.40.40.10">
    <property type="entry name" value="RlpA-like domain"/>
    <property type="match status" value="1"/>
</dbReference>
<dbReference type="Pfam" id="PF24568">
    <property type="entry name" value="CC_PcsB"/>
    <property type="match status" value="1"/>
</dbReference>
<accession>A0A6L7ITF0</accession>
<dbReference type="Gene3D" id="6.10.250.3150">
    <property type="match status" value="1"/>
</dbReference>
<gene>
    <name evidence="3" type="ORF">GS424_013400</name>
</gene>
<dbReference type="InterPro" id="IPR036908">
    <property type="entry name" value="RlpA-like_sf"/>
</dbReference>
<dbReference type="CDD" id="cd22191">
    <property type="entry name" value="DPBB_RlpA_EXP_N-like"/>
    <property type="match status" value="1"/>
</dbReference>
<proteinExistence type="predicted"/>
<reference evidence="3 4" key="1">
    <citation type="submission" date="2020-10" db="EMBL/GenBank/DDBJ databases">
        <title>Eggerthella sp. nov., isolated from human feces.</title>
        <authorList>
            <person name="Yajun G."/>
        </authorList>
    </citation>
    <scope>NUCLEOTIDE SEQUENCE [LARGE SCALE GENOMIC DNA]</scope>
    <source>
        <strain evidence="3 4">HF-1101</strain>
    </source>
</reference>
<dbReference type="EMBL" id="CP063310">
    <property type="protein sequence ID" value="QOS67506.1"/>
    <property type="molecule type" value="Genomic_DNA"/>
</dbReference>
<evidence type="ECO:0000256" key="1">
    <source>
        <dbReference type="ARBA" id="ARBA00022729"/>
    </source>
</evidence>
<dbReference type="SUPFAM" id="SSF50685">
    <property type="entry name" value="Barwin-like endoglucanases"/>
    <property type="match status" value="1"/>
</dbReference>
<name>A0A6L7ITF0_9ACTN</name>
<dbReference type="InterPro" id="IPR057309">
    <property type="entry name" value="PcsB_CC"/>
</dbReference>
<keyword evidence="1" id="KW-0732">Signal</keyword>
<dbReference type="KEGG" id="egd:GS424_013400"/>
<evidence type="ECO:0000313" key="3">
    <source>
        <dbReference type="EMBL" id="QOS67506.1"/>
    </source>
</evidence>
<feature type="domain" description="Peptidoglycan hydrolase PcsB coiled-coil" evidence="2">
    <location>
        <begin position="98"/>
        <end position="166"/>
    </location>
</feature>
<dbReference type="RefSeq" id="WP_160942574.1">
    <property type="nucleotide sequence ID" value="NZ_CP063310.1"/>
</dbReference>
<evidence type="ECO:0000259" key="2">
    <source>
        <dbReference type="Pfam" id="PF24568"/>
    </source>
</evidence>
<sequence length="388" mass="41316">MRSVARWHAPAPSAILAAMLTLALCLSGGALGGQAAPRAWADEAEEAQKAVDDAQATLDDAETRMESIAGDYDALKQDVDELQTRVDEITAQAKDAQQAVIEGRTALGKTAAYEYLNGGSSQSLVTMVLEAQSFSDLIRNLTYLGSVMQFHADEVEAQKERSAQYEQLIDDLNFQKDEQEKKLEELEAKRAEAESVLSEANSKLSNAQSDQAARLEALKQKAEELAAADGATEPVIDENANTLGREDVVDAGTPVQPDPNPTPPAQDPAPSPDPTPDPGVSWSTGIASAYGGSTDPYTPNPGTTATGAVCDDYSMGVAIPVSWPNFRSYFGRTVEISYNGQTVLATINDCGGMGGGSRSLDLQPGVWKAFGFSSCLDWGLRTVSYRIL</sequence>
<evidence type="ECO:0000313" key="4">
    <source>
        <dbReference type="Proteomes" id="UP000478463"/>
    </source>
</evidence>
<organism evidence="3 4">
    <name type="scientific">Eggerthella guodeyinii</name>
    <dbReference type="NCBI Taxonomy" id="2690837"/>
    <lineage>
        <taxon>Bacteria</taxon>
        <taxon>Bacillati</taxon>
        <taxon>Actinomycetota</taxon>
        <taxon>Coriobacteriia</taxon>
        <taxon>Eggerthellales</taxon>
        <taxon>Eggerthellaceae</taxon>
        <taxon>Eggerthella</taxon>
    </lineage>
</organism>
<dbReference type="AlphaFoldDB" id="A0A6L7ITF0"/>
<dbReference type="Proteomes" id="UP000478463">
    <property type="component" value="Chromosome"/>
</dbReference>